<organism evidence="1 2">
    <name type="scientific">Vicia faba</name>
    <name type="common">Broad bean</name>
    <name type="synonym">Faba vulgaris</name>
    <dbReference type="NCBI Taxonomy" id="3906"/>
    <lineage>
        <taxon>Eukaryota</taxon>
        <taxon>Viridiplantae</taxon>
        <taxon>Streptophyta</taxon>
        <taxon>Embryophyta</taxon>
        <taxon>Tracheophyta</taxon>
        <taxon>Spermatophyta</taxon>
        <taxon>Magnoliopsida</taxon>
        <taxon>eudicotyledons</taxon>
        <taxon>Gunneridae</taxon>
        <taxon>Pentapetalae</taxon>
        <taxon>rosids</taxon>
        <taxon>fabids</taxon>
        <taxon>Fabales</taxon>
        <taxon>Fabaceae</taxon>
        <taxon>Papilionoideae</taxon>
        <taxon>50 kb inversion clade</taxon>
        <taxon>NPAAA clade</taxon>
        <taxon>Hologalegina</taxon>
        <taxon>IRL clade</taxon>
        <taxon>Fabeae</taxon>
        <taxon>Vicia</taxon>
    </lineage>
</organism>
<evidence type="ECO:0000313" key="2">
    <source>
        <dbReference type="Proteomes" id="UP001157006"/>
    </source>
</evidence>
<dbReference type="CDD" id="cd14686">
    <property type="entry name" value="bZIP"/>
    <property type="match status" value="1"/>
</dbReference>
<dbReference type="Proteomes" id="UP001157006">
    <property type="component" value="Chromosome 2"/>
</dbReference>
<gene>
    <name evidence="1" type="ORF">VFH_II060640</name>
</gene>
<proteinExistence type="predicted"/>
<accession>A0AAV0ZIF8</accession>
<dbReference type="AlphaFoldDB" id="A0AAV0ZIF8"/>
<reference evidence="1 2" key="1">
    <citation type="submission" date="2023-01" db="EMBL/GenBank/DDBJ databases">
        <authorList>
            <person name="Kreplak J."/>
        </authorList>
    </citation>
    <scope>NUCLEOTIDE SEQUENCE [LARGE SCALE GENOMIC DNA]</scope>
</reference>
<evidence type="ECO:0000313" key="1">
    <source>
        <dbReference type="EMBL" id="CAI8596988.1"/>
    </source>
</evidence>
<dbReference type="EMBL" id="OX451737">
    <property type="protein sequence ID" value="CAI8596988.1"/>
    <property type="molecule type" value="Genomic_DNA"/>
</dbReference>
<keyword evidence="2" id="KW-1185">Reference proteome</keyword>
<name>A0AAV0ZIF8_VICFA</name>
<sequence length="167" mass="19014">MRRCFEGIMEGLSSSNIRDNQRLPQFVTNVSLPNMANVLPAVENGVPNPQGDDLILDSETRIRLQNRGYSKMYRQRKKCHIENLEDKQNTLVEIICQEVPMTKVYTNVGSVINTEINILEETLSQVNSNGEVLNAEMNMMINQLDQLRLSKEVTEVDFDKKKKAAGK</sequence>
<protein>
    <submittedName>
        <fullName evidence="1">Uncharacterized protein</fullName>
    </submittedName>
</protein>